<evidence type="ECO:0000256" key="3">
    <source>
        <dbReference type="ARBA" id="ARBA00023015"/>
    </source>
</evidence>
<dbReference type="GO" id="GO:0006355">
    <property type="term" value="P:regulation of DNA-templated transcription"/>
    <property type="evidence" value="ECO:0007669"/>
    <property type="project" value="InterPro"/>
</dbReference>
<dbReference type="Pfam" id="PF02362">
    <property type="entry name" value="B3"/>
    <property type="match status" value="1"/>
</dbReference>
<reference evidence="11" key="1">
    <citation type="journal article" date="2013" name="Nat. Biotechnol.">
        <title>Draft genome sequence of chickpea (Cicer arietinum) provides a resource for trait improvement.</title>
        <authorList>
            <person name="Varshney R.K."/>
            <person name="Song C."/>
            <person name="Saxena R.K."/>
            <person name="Azam S."/>
            <person name="Yu S."/>
            <person name="Sharpe A.G."/>
            <person name="Cannon S."/>
            <person name="Baek J."/>
            <person name="Rosen B.D."/>
            <person name="Tar'an B."/>
            <person name="Millan T."/>
            <person name="Zhang X."/>
            <person name="Ramsay L.D."/>
            <person name="Iwata A."/>
            <person name="Wang Y."/>
            <person name="Nelson W."/>
            <person name="Farmer A.D."/>
            <person name="Gaur P.M."/>
            <person name="Soderlund C."/>
            <person name="Penmetsa R.V."/>
            <person name="Xu C."/>
            <person name="Bharti A.K."/>
            <person name="He W."/>
            <person name="Winter P."/>
            <person name="Zhao S."/>
            <person name="Hane J.K."/>
            <person name="Carrasquilla-Garcia N."/>
            <person name="Condie J.A."/>
            <person name="Upadhyaya H.D."/>
            <person name="Luo M.C."/>
            <person name="Thudi M."/>
            <person name="Gowda C.L."/>
            <person name="Singh N.P."/>
            <person name="Lichtenzveig J."/>
            <person name="Gali K.K."/>
            <person name="Rubio J."/>
            <person name="Nadarajan N."/>
            <person name="Dolezel J."/>
            <person name="Bansal K.C."/>
            <person name="Xu X."/>
            <person name="Edwards D."/>
            <person name="Zhang G."/>
            <person name="Kahl G."/>
            <person name="Gil J."/>
            <person name="Singh K.B."/>
            <person name="Datta S.K."/>
            <person name="Jackson S.A."/>
            <person name="Wang J."/>
            <person name="Cook D.R."/>
        </authorList>
    </citation>
    <scope>NUCLEOTIDE SEQUENCE [LARGE SCALE GENOMIC DNA]</scope>
    <source>
        <strain evidence="11">cv. CDC Frontier</strain>
    </source>
</reference>
<keyword evidence="7 8" id="KW-0927">Auxin signaling pathway</keyword>
<dbReference type="OrthoDB" id="1373424at2759"/>
<keyword evidence="3 8" id="KW-0805">Transcription regulation</keyword>
<evidence type="ECO:0000256" key="8">
    <source>
        <dbReference type="RuleBase" id="RU004561"/>
    </source>
</evidence>
<keyword evidence="11" id="KW-1185">Reference proteome</keyword>
<sequence length="612" mass="69459">MREKGKICNPSPSEMESKKKMKDMEKSVDPELWHACAGGMVQIPQVNNKIFYFPQGHAEHARELVNFMDYPQIPHLIPCRVVATKYMADHETDEVYVKLKLVPLHSEVSLEDDNAECSTKASETKDKPQCFAKILTQSDANNGGGFSCPRYCAEKLFPCLDYSTSPPVQDIFPKDIHDQKWQFKHIYRGTPKRHLLTTGWSQFVTHKKLVAGDSIVFLKAENGDIRFGIRRARREICAVLEPPSGYEPATATAIQEEDNNNSKVQRNSRGNALRISDGMMGKGKVSAQQVIQAATLAANMQPFEVVYYPRSNTPEFFVKTSAVRASLHIRWFPGMRIQMAIETEDSSRISWFNGTVTFFEPIDPKWPHSPWRALQVTWDDTELLQNVKRLNPWQVKIEANVPPIHLPTFTPPPPRKKLRLLPHLTFPIDHQFSMSNFSNIFQSPISPFCQFPEISPAGMQGARHAHFLPNLQPFNHTTTTSTNVSCNTRLQKSNNDDNMLCMLSISSSTESSQKSDHVKQQQLVLFGKKIIIEQQVPPSTIFEAKNENAEKSMNQAGNENAEKLTDDFSNLHLPCLSERPFLERLELNESKETKDGEHKMNLSEPSPKWLGG</sequence>
<dbReference type="PANTHER" id="PTHR31384">
    <property type="entry name" value="AUXIN RESPONSE FACTOR 4-RELATED"/>
    <property type="match status" value="1"/>
</dbReference>
<dbReference type="KEGG" id="cam:101514738"/>
<dbReference type="InterPro" id="IPR044835">
    <property type="entry name" value="ARF_plant"/>
</dbReference>
<comment type="subcellular location">
    <subcellularLocation>
        <location evidence="1 8">Nucleus</location>
    </subcellularLocation>
</comment>
<gene>
    <name evidence="12" type="primary">ARF21</name>
</gene>
<dbReference type="GeneID" id="101514738"/>
<dbReference type="GO" id="GO:0009734">
    <property type="term" value="P:auxin-activated signaling pathway"/>
    <property type="evidence" value="ECO:0007669"/>
    <property type="project" value="UniProtKB-KW"/>
</dbReference>
<keyword evidence="6 8" id="KW-0539">Nucleus</keyword>
<reference evidence="12" key="2">
    <citation type="submission" date="2025-08" db="UniProtKB">
        <authorList>
            <consortium name="RefSeq"/>
        </authorList>
    </citation>
    <scope>IDENTIFICATION</scope>
    <source>
        <tissue evidence="12">Etiolated seedlings</tissue>
    </source>
</reference>
<dbReference type="PANTHER" id="PTHR31384:SF39">
    <property type="entry name" value="AUXIN RESPONSE FACTOR"/>
    <property type="match status" value="1"/>
</dbReference>
<dbReference type="PaxDb" id="3827-XP_004510646.1"/>
<evidence type="ECO:0000256" key="7">
    <source>
        <dbReference type="ARBA" id="ARBA00023294"/>
    </source>
</evidence>
<evidence type="ECO:0000256" key="4">
    <source>
        <dbReference type="ARBA" id="ARBA00023125"/>
    </source>
</evidence>
<protein>
    <recommendedName>
        <fullName evidence="8">Auxin response factor</fullName>
    </recommendedName>
</protein>
<organism evidence="11 12">
    <name type="scientific">Cicer arietinum</name>
    <name type="common">Chickpea</name>
    <name type="synonym">Garbanzo</name>
    <dbReference type="NCBI Taxonomy" id="3827"/>
    <lineage>
        <taxon>Eukaryota</taxon>
        <taxon>Viridiplantae</taxon>
        <taxon>Streptophyta</taxon>
        <taxon>Embryophyta</taxon>
        <taxon>Tracheophyta</taxon>
        <taxon>Spermatophyta</taxon>
        <taxon>Magnoliopsida</taxon>
        <taxon>eudicotyledons</taxon>
        <taxon>Gunneridae</taxon>
        <taxon>Pentapetalae</taxon>
        <taxon>rosids</taxon>
        <taxon>fabids</taxon>
        <taxon>Fabales</taxon>
        <taxon>Fabaceae</taxon>
        <taxon>Papilionoideae</taxon>
        <taxon>50 kb inversion clade</taxon>
        <taxon>NPAAA clade</taxon>
        <taxon>Hologalegina</taxon>
        <taxon>IRL clade</taxon>
        <taxon>Cicereae</taxon>
        <taxon>Cicer</taxon>
    </lineage>
</organism>
<evidence type="ECO:0000313" key="11">
    <source>
        <dbReference type="Proteomes" id="UP000087171"/>
    </source>
</evidence>
<feature type="region of interest" description="Disordered" evidence="9">
    <location>
        <begin position="1"/>
        <end position="22"/>
    </location>
</feature>
<evidence type="ECO:0000256" key="9">
    <source>
        <dbReference type="SAM" id="MobiDB-lite"/>
    </source>
</evidence>
<name>A0A1S2YVN7_CICAR</name>
<evidence type="ECO:0000256" key="2">
    <source>
        <dbReference type="ARBA" id="ARBA00007853"/>
    </source>
</evidence>
<evidence type="ECO:0000256" key="5">
    <source>
        <dbReference type="ARBA" id="ARBA00023163"/>
    </source>
</evidence>
<dbReference type="SUPFAM" id="SSF101936">
    <property type="entry name" value="DNA-binding pseudobarrel domain"/>
    <property type="match status" value="1"/>
</dbReference>
<dbReference type="InterPro" id="IPR015300">
    <property type="entry name" value="DNA-bd_pseudobarrel_sf"/>
</dbReference>
<dbReference type="PROSITE" id="PS50863">
    <property type="entry name" value="B3"/>
    <property type="match status" value="1"/>
</dbReference>
<dbReference type="Gene3D" id="2.30.30.1040">
    <property type="match status" value="1"/>
</dbReference>
<dbReference type="Proteomes" id="UP000087171">
    <property type="component" value="Chromosome Ca7"/>
</dbReference>
<dbReference type="RefSeq" id="XP_004510646.1">
    <property type="nucleotide sequence ID" value="XM_004510589.3"/>
</dbReference>
<dbReference type="SMART" id="SM01019">
    <property type="entry name" value="B3"/>
    <property type="match status" value="1"/>
</dbReference>
<evidence type="ECO:0000256" key="1">
    <source>
        <dbReference type="ARBA" id="ARBA00004123"/>
    </source>
</evidence>
<dbReference type="AlphaFoldDB" id="A0A1S2YVN7"/>
<feature type="domain" description="TF-B3" evidence="10">
    <location>
        <begin position="131"/>
        <end position="233"/>
    </location>
</feature>
<dbReference type="Gene3D" id="2.40.330.10">
    <property type="entry name" value="DNA-binding pseudobarrel domain"/>
    <property type="match status" value="1"/>
</dbReference>
<comment type="similarity">
    <text evidence="2 8">Belongs to the ARF family.</text>
</comment>
<evidence type="ECO:0000256" key="6">
    <source>
        <dbReference type="ARBA" id="ARBA00023242"/>
    </source>
</evidence>
<dbReference type="GO" id="GO:0005634">
    <property type="term" value="C:nucleus"/>
    <property type="evidence" value="ECO:0007669"/>
    <property type="project" value="UniProtKB-SubCell"/>
</dbReference>
<dbReference type="InterPro" id="IPR010525">
    <property type="entry name" value="ARF_dom"/>
</dbReference>
<feature type="region of interest" description="Disordered" evidence="9">
    <location>
        <begin position="587"/>
        <end position="612"/>
    </location>
</feature>
<comment type="function">
    <text evidence="8">Auxin response factors (ARFs) are transcriptional factors that bind specifically to the DNA sequence 5'-TGTCTC-3' found in the auxin-responsive promoter elements (AuxREs).</text>
</comment>
<dbReference type="CDD" id="cd10017">
    <property type="entry name" value="B3_DNA"/>
    <property type="match status" value="1"/>
</dbReference>
<dbReference type="InterPro" id="IPR003340">
    <property type="entry name" value="B3_DNA-bd"/>
</dbReference>
<proteinExistence type="inferred from homology"/>
<dbReference type="Pfam" id="PF06507">
    <property type="entry name" value="ARF_AD"/>
    <property type="match status" value="1"/>
</dbReference>
<keyword evidence="5 8" id="KW-0804">Transcription</keyword>
<evidence type="ECO:0000259" key="10">
    <source>
        <dbReference type="PROSITE" id="PS50863"/>
    </source>
</evidence>
<comment type="subunit">
    <text evidence="8">Homodimers and heterodimers.</text>
</comment>
<evidence type="ECO:0000313" key="12">
    <source>
        <dbReference type="RefSeq" id="XP_004510646.1"/>
    </source>
</evidence>
<keyword evidence="4 8" id="KW-0238">DNA-binding</keyword>
<dbReference type="FunFam" id="2.40.330.10:FF:000001">
    <property type="entry name" value="Auxin response factor"/>
    <property type="match status" value="1"/>
</dbReference>
<accession>A0A1S2YVN7</accession>
<dbReference type="STRING" id="3827.A0A1S2YVN7"/>
<feature type="compositionally biased region" description="Basic and acidic residues" evidence="9">
    <location>
        <begin position="587"/>
        <end position="601"/>
    </location>
</feature>
<dbReference type="eggNOG" id="ENOG502QQ5I">
    <property type="taxonomic scope" value="Eukaryota"/>
</dbReference>
<dbReference type="GO" id="GO:0003677">
    <property type="term" value="F:DNA binding"/>
    <property type="evidence" value="ECO:0007669"/>
    <property type="project" value="UniProtKB-KW"/>
</dbReference>